<evidence type="ECO:0000259" key="19">
    <source>
        <dbReference type="Pfam" id="PF04757"/>
    </source>
</evidence>
<dbReference type="Gramene" id="ABO99316">
    <property type="protein sequence ID" value="ABO99316"/>
    <property type="gene ID" value="OSTLU_41926"/>
</dbReference>
<evidence type="ECO:0000256" key="4">
    <source>
        <dbReference type="ARBA" id="ARBA00022448"/>
    </source>
</evidence>
<dbReference type="KEGG" id="olu:OSTLU_41926"/>
<comment type="subcellular location">
    <subcellularLocation>
        <location evidence="1">Peroxisome membrane</location>
        <topology evidence="1">Multi-pass membrane protein</topology>
    </subcellularLocation>
</comment>
<dbReference type="PANTHER" id="PTHR48178">
    <property type="entry name" value="PEROXISOME BIOGENESIS FACTOR 2"/>
    <property type="match status" value="1"/>
</dbReference>
<dbReference type="GeneID" id="5004947"/>
<keyword evidence="5" id="KW-0808">Transferase</keyword>
<protein>
    <recommendedName>
        <fullName evidence="17">RING-type E3 ubiquitin transferase (cysteine targeting)</fullName>
        <ecNumber evidence="17">2.3.2.36</ecNumber>
    </recommendedName>
    <alternativeName>
        <fullName evidence="15">Peroxin-2</fullName>
    </alternativeName>
</protein>
<dbReference type="OMA" id="LTILARW"/>
<keyword evidence="13" id="KW-0472">Membrane</keyword>
<dbReference type="GO" id="GO:0061630">
    <property type="term" value="F:ubiquitin protein ligase activity"/>
    <property type="evidence" value="ECO:0007669"/>
    <property type="project" value="UniProtKB-EC"/>
</dbReference>
<comment type="similarity">
    <text evidence="3">Belongs to the pex2/pex10/pex12 family.</text>
</comment>
<keyword evidence="6" id="KW-0812">Transmembrane</keyword>
<keyword evidence="11" id="KW-0653">Protein transport</keyword>
<dbReference type="GO" id="GO:0005778">
    <property type="term" value="C:peroxisomal membrane"/>
    <property type="evidence" value="ECO:0007669"/>
    <property type="project" value="UniProtKB-SubCell"/>
</dbReference>
<organism evidence="20 22">
    <name type="scientific">Ostreococcus lucimarinus (strain CCE9901)</name>
    <dbReference type="NCBI Taxonomy" id="436017"/>
    <lineage>
        <taxon>Eukaryota</taxon>
        <taxon>Viridiplantae</taxon>
        <taxon>Chlorophyta</taxon>
        <taxon>Mamiellophyceae</taxon>
        <taxon>Mamiellales</taxon>
        <taxon>Bathycoccaceae</taxon>
        <taxon>Ostreococcus</taxon>
    </lineage>
</organism>
<dbReference type="Proteomes" id="UP000001568">
    <property type="component" value="Chromosome 21"/>
</dbReference>
<dbReference type="GO" id="GO:0016558">
    <property type="term" value="P:protein import into peroxisome matrix"/>
    <property type="evidence" value="ECO:0007669"/>
    <property type="project" value="InterPro"/>
</dbReference>
<dbReference type="GeneID" id="5006838"/>
<evidence type="ECO:0000256" key="7">
    <source>
        <dbReference type="ARBA" id="ARBA00022723"/>
    </source>
</evidence>
<evidence type="ECO:0000256" key="12">
    <source>
        <dbReference type="ARBA" id="ARBA00022989"/>
    </source>
</evidence>
<dbReference type="EMBL" id="CP000593">
    <property type="protein sequence ID" value="ABO99316.1"/>
    <property type="molecule type" value="Genomic_DNA"/>
</dbReference>
<dbReference type="KEGG" id="olu:OSTLU_36679"/>
<feature type="domain" description="Pex N-terminal" evidence="19">
    <location>
        <begin position="21"/>
        <end position="205"/>
    </location>
</feature>
<dbReference type="InterPro" id="IPR006845">
    <property type="entry name" value="Pex_N"/>
</dbReference>
<dbReference type="RefSeq" id="XP_001421023.1">
    <property type="nucleotide sequence ID" value="XM_001420986.1"/>
</dbReference>
<comment type="pathway">
    <text evidence="2">Protein modification; protein ubiquitination.</text>
</comment>
<dbReference type="SUPFAM" id="SSF57850">
    <property type="entry name" value="RING/U-box"/>
    <property type="match status" value="1"/>
</dbReference>
<evidence type="ECO:0000256" key="11">
    <source>
        <dbReference type="ARBA" id="ARBA00022927"/>
    </source>
</evidence>
<evidence type="ECO:0000256" key="17">
    <source>
        <dbReference type="ARBA" id="ARBA00034523"/>
    </source>
</evidence>
<keyword evidence="7" id="KW-0479">Metal-binding</keyword>
<evidence type="ECO:0000256" key="10">
    <source>
        <dbReference type="ARBA" id="ARBA00022833"/>
    </source>
</evidence>
<evidence type="ECO:0000256" key="14">
    <source>
        <dbReference type="ARBA" id="ARBA00023140"/>
    </source>
</evidence>
<dbReference type="EMBL" id="CP000601">
    <property type="protein sequence ID" value="ABP01232.1"/>
    <property type="molecule type" value="Genomic_DNA"/>
</dbReference>
<dbReference type="GO" id="GO:0008270">
    <property type="term" value="F:zinc ion binding"/>
    <property type="evidence" value="ECO:0007669"/>
    <property type="project" value="UniProtKB-KW"/>
</dbReference>
<keyword evidence="9" id="KW-0833">Ubl conjugation pathway</keyword>
<evidence type="ECO:0000256" key="2">
    <source>
        <dbReference type="ARBA" id="ARBA00004906"/>
    </source>
</evidence>
<keyword evidence="4" id="KW-0813">Transport</keyword>
<dbReference type="HOGENOM" id="CLU_024591_3_1_1"/>
<accession>A4S6Y5</accession>
<keyword evidence="10" id="KW-0862">Zinc</keyword>
<keyword evidence="14" id="KW-0576">Peroxisome</keyword>
<proteinExistence type="inferred from homology"/>
<evidence type="ECO:0000313" key="21">
    <source>
        <dbReference type="EMBL" id="ABP01232.1"/>
    </source>
</evidence>
<feature type="region of interest" description="Disordered" evidence="18">
    <location>
        <begin position="1"/>
        <end position="20"/>
    </location>
</feature>
<dbReference type="AlphaFoldDB" id="A4S6Y5"/>
<dbReference type="STRING" id="436017.A4S6Y5"/>
<dbReference type="Gramene" id="ABP01232">
    <property type="protein sequence ID" value="ABP01232"/>
    <property type="gene ID" value="OSTLU_36679"/>
</dbReference>
<evidence type="ECO:0000256" key="16">
    <source>
        <dbReference type="ARBA" id="ARBA00034438"/>
    </source>
</evidence>
<evidence type="ECO:0000256" key="18">
    <source>
        <dbReference type="SAM" id="MobiDB-lite"/>
    </source>
</evidence>
<dbReference type="PROSITE" id="PS00518">
    <property type="entry name" value="ZF_RING_1"/>
    <property type="match status" value="1"/>
</dbReference>
<dbReference type="RefSeq" id="XP_001422873.1">
    <property type="nucleotide sequence ID" value="XM_001422836.1"/>
</dbReference>
<dbReference type="InterPro" id="IPR025654">
    <property type="entry name" value="PEX2/10"/>
</dbReference>
<dbReference type="Proteomes" id="UP000001568">
    <property type="component" value="Chromosome 13"/>
</dbReference>
<dbReference type="InterPro" id="IPR017907">
    <property type="entry name" value="Znf_RING_CS"/>
</dbReference>
<comment type="catalytic activity">
    <reaction evidence="16">
        <text>[E2 ubiquitin-conjugating enzyme]-S-ubiquitinyl-L-cysteine + [acceptor protein]-L-cysteine = [E2 ubiquitin-conjugating enzyme]-L-cysteine + [acceptor protein]-S-ubiquitinyl-L-cysteine.</text>
        <dbReference type="EC" id="2.3.2.36"/>
    </reaction>
</comment>
<dbReference type="OrthoDB" id="498929at2759"/>
<keyword evidence="12" id="KW-1133">Transmembrane helix</keyword>
<name>A4S6Y5_OSTLU</name>
<gene>
    <name evidence="21" type="ORF">OSTLU_36679</name>
    <name evidence="20" type="ORF">OSTLU_41926</name>
</gene>
<dbReference type="eggNOG" id="KOG2879">
    <property type="taxonomic scope" value="Eukaryota"/>
</dbReference>
<evidence type="ECO:0000256" key="3">
    <source>
        <dbReference type="ARBA" id="ARBA00008704"/>
    </source>
</evidence>
<evidence type="ECO:0000256" key="1">
    <source>
        <dbReference type="ARBA" id="ARBA00004585"/>
    </source>
</evidence>
<evidence type="ECO:0000256" key="5">
    <source>
        <dbReference type="ARBA" id="ARBA00022679"/>
    </source>
</evidence>
<reference evidence="20 22" key="1">
    <citation type="journal article" date="2007" name="Proc. Natl. Acad. Sci. U.S.A.">
        <title>The tiny eukaryote Ostreococcus provides genomic insights into the paradox of plankton speciation.</title>
        <authorList>
            <person name="Palenik B."/>
            <person name="Grimwood J."/>
            <person name="Aerts A."/>
            <person name="Rouze P."/>
            <person name="Salamov A."/>
            <person name="Putnam N."/>
            <person name="Dupont C."/>
            <person name="Jorgensen R."/>
            <person name="Derelle E."/>
            <person name="Rombauts S."/>
            <person name="Zhou K."/>
            <person name="Otillar R."/>
            <person name="Merchant S.S."/>
            <person name="Podell S."/>
            <person name="Gaasterland T."/>
            <person name="Napoli C."/>
            <person name="Gendler K."/>
            <person name="Manuell A."/>
            <person name="Tai V."/>
            <person name="Vallon O."/>
            <person name="Piganeau G."/>
            <person name="Jancek S."/>
            <person name="Heijde M."/>
            <person name="Jabbari K."/>
            <person name="Bowler C."/>
            <person name="Lohr M."/>
            <person name="Robbens S."/>
            <person name="Werner G."/>
            <person name="Dubchak I."/>
            <person name="Pazour G.J."/>
            <person name="Ren Q."/>
            <person name="Paulsen I."/>
            <person name="Delwiche C."/>
            <person name="Schmutz J."/>
            <person name="Rokhsar D."/>
            <person name="Van de Peer Y."/>
            <person name="Moreau H."/>
            <person name="Grigoriev I.V."/>
        </authorList>
    </citation>
    <scope>NUCLEOTIDE SEQUENCE [LARGE SCALE GENOMIC DNA]</scope>
    <source>
        <strain evidence="20 22">CCE9901</strain>
    </source>
</reference>
<dbReference type="Pfam" id="PF04757">
    <property type="entry name" value="Pex2_Pex12"/>
    <property type="match status" value="1"/>
</dbReference>
<evidence type="ECO:0000313" key="20">
    <source>
        <dbReference type="EMBL" id="ABO99316.1"/>
    </source>
</evidence>
<keyword evidence="8" id="KW-0863">Zinc-finger</keyword>
<keyword evidence="22" id="KW-1185">Reference proteome</keyword>
<evidence type="ECO:0000313" key="22">
    <source>
        <dbReference type="Proteomes" id="UP000001568"/>
    </source>
</evidence>
<evidence type="ECO:0000256" key="8">
    <source>
        <dbReference type="ARBA" id="ARBA00022771"/>
    </source>
</evidence>
<evidence type="ECO:0000256" key="13">
    <source>
        <dbReference type="ARBA" id="ARBA00023136"/>
    </source>
</evidence>
<dbReference type="PANTHER" id="PTHR48178:SF1">
    <property type="entry name" value="PEROXISOME BIOGENESIS FACTOR 2"/>
    <property type="match status" value="1"/>
</dbReference>
<evidence type="ECO:0000256" key="9">
    <source>
        <dbReference type="ARBA" id="ARBA00022786"/>
    </source>
</evidence>
<sequence>MEATSACGRATTTTTTTTTRASKANEMRLLLDCAMFACTTGVNRPTPGMELMNLRLRDERGDHGAATTTMKTGVEGPGLSIAQRIAYGLATCVVGYGWGLWQRKMLRERYDEDDEDDEGGGGWKYRAWKLSQTVENCYTMANFVNFCVFLRNGRYPTLLERALRARLVYQRPTMARVVDFEYLNQQLAWRELSELVLFTLPYLYSTRVRSTLGALTSRVVAVQAYRCVACGCREPIHPFVAEPCGHPYCYYCLRARLVEQPTSCACVKCGKRVAEMRRLATTTS</sequence>
<evidence type="ECO:0000256" key="15">
    <source>
        <dbReference type="ARBA" id="ARBA00032511"/>
    </source>
</evidence>
<dbReference type="EC" id="2.3.2.36" evidence="17"/>
<evidence type="ECO:0000256" key="6">
    <source>
        <dbReference type="ARBA" id="ARBA00022692"/>
    </source>
</evidence>